<keyword evidence="2" id="KW-0472">Membrane</keyword>
<organism evidence="4 5">
    <name type="scientific">Dietzia aerolata</name>
    <dbReference type="NCBI Taxonomy" id="595984"/>
    <lineage>
        <taxon>Bacteria</taxon>
        <taxon>Bacillati</taxon>
        <taxon>Actinomycetota</taxon>
        <taxon>Actinomycetes</taxon>
        <taxon>Mycobacteriales</taxon>
        <taxon>Dietziaceae</taxon>
        <taxon>Dietzia</taxon>
    </lineage>
</organism>
<feature type="transmembrane region" description="Helical" evidence="2">
    <location>
        <begin position="277"/>
        <end position="298"/>
    </location>
</feature>
<comment type="caution">
    <text evidence="4">The sequence shown here is derived from an EMBL/GenBank/DDBJ whole genome shotgun (WGS) entry which is preliminary data.</text>
</comment>
<feature type="transmembrane region" description="Helical" evidence="2">
    <location>
        <begin position="46"/>
        <end position="73"/>
    </location>
</feature>
<feature type="domain" description="Phage shock protein PspC N-terminal" evidence="3">
    <location>
        <begin position="20"/>
        <end position="74"/>
    </location>
</feature>
<accession>A0ABV5JKM1</accession>
<keyword evidence="2" id="KW-1133">Transmembrane helix</keyword>
<dbReference type="Proteomes" id="UP001589700">
    <property type="component" value="Unassembled WGS sequence"/>
</dbReference>
<name>A0ABV5JKM1_9ACTN</name>
<keyword evidence="5" id="KW-1185">Reference proteome</keyword>
<sequence>MSSTSTHDLSSELRSLWRTRPVRTPDDSKIAGVAGGFGRRYGIDPVLVRVAFVIAALWGGAGVFLYALLWLFLRDAGDEVSSAESLLGRGQSSGSKIMAVVLVVVVLISAPTFGGSGATFFVGAGFLMTAAMLAGWYGLHRRMPEPPAGWAQVAAVRPPDHAASTPWARAGDEHAPHAGAPFGPGAHPNAAPGSHPNSAPGTRPNAAHPHSAHAHGPAADRSQVPGSGPDAPHGPPVPPSWDPLGAAPFAWDLPEPGIHVDGEEPRGRKPKSRLTKITLGLALIAVAVATGLSALGNIEWLDTTRIAAIALAVVAGGLLIGAITRRGHGLLVLAGPLAGFVLLASLIQVPEGGWESMGEKTFEITTPARLEQPITHEVGSITVDMRGLELDRTRDFKISNDVGSVDVILPEDLAVNATCTADAGSVDCPDPADLTGAPDGEPVLNLNISSGLGSVKVTR</sequence>
<evidence type="ECO:0000313" key="5">
    <source>
        <dbReference type="Proteomes" id="UP001589700"/>
    </source>
</evidence>
<proteinExistence type="predicted"/>
<feature type="compositionally biased region" description="Pro residues" evidence="1">
    <location>
        <begin position="232"/>
        <end position="241"/>
    </location>
</feature>
<reference evidence="4 5" key="1">
    <citation type="submission" date="2024-09" db="EMBL/GenBank/DDBJ databases">
        <authorList>
            <person name="Sun Q."/>
            <person name="Mori K."/>
        </authorList>
    </citation>
    <scope>NUCLEOTIDE SEQUENCE [LARGE SCALE GENOMIC DNA]</scope>
    <source>
        <strain evidence="4 5">CCM 7659</strain>
    </source>
</reference>
<feature type="region of interest" description="Disordered" evidence="1">
    <location>
        <begin position="153"/>
        <end position="271"/>
    </location>
</feature>
<feature type="transmembrane region" description="Helical" evidence="2">
    <location>
        <begin position="120"/>
        <end position="139"/>
    </location>
</feature>
<feature type="transmembrane region" description="Helical" evidence="2">
    <location>
        <begin position="94"/>
        <end position="114"/>
    </location>
</feature>
<keyword evidence="2" id="KW-0812">Transmembrane</keyword>
<evidence type="ECO:0000259" key="3">
    <source>
        <dbReference type="Pfam" id="PF04024"/>
    </source>
</evidence>
<evidence type="ECO:0000256" key="2">
    <source>
        <dbReference type="SAM" id="Phobius"/>
    </source>
</evidence>
<evidence type="ECO:0000256" key="1">
    <source>
        <dbReference type="SAM" id="MobiDB-lite"/>
    </source>
</evidence>
<gene>
    <name evidence="4" type="ORF">ACFFVD_00445</name>
</gene>
<feature type="transmembrane region" description="Helical" evidence="2">
    <location>
        <begin position="304"/>
        <end position="323"/>
    </location>
</feature>
<dbReference type="InterPro" id="IPR007168">
    <property type="entry name" value="Phageshock_PspC_N"/>
</dbReference>
<feature type="compositionally biased region" description="Basic and acidic residues" evidence="1">
    <location>
        <begin position="258"/>
        <end position="267"/>
    </location>
</feature>
<dbReference type="RefSeq" id="WP_380022726.1">
    <property type="nucleotide sequence ID" value="NZ_JBHMDY010000001.1"/>
</dbReference>
<protein>
    <submittedName>
        <fullName evidence="4">PspC domain-containing protein</fullName>
    </submittedName>
</protein>
<evidence type="ECO:0000313" key="4">
    <source>
        <dbReference type="EMBL" id="MFB9258268.1"/>
    </source>
</evidence>
<feature type="compositionally biased region" description="Low complexity" evidence="1">
    <location>
        <begin position="177"/>
        <end position="196"/>
    </location>
</feature>
<feature type="compositionally biased region" description="Low complexity" evidence="1">
    <location>
        <begin position="206"/>
        <end position="219"/>
    </location>
</feature>
<feature type="transmembrane region" description="Helical" evidence="2">
    <location>
        <begin position="330"/>
        <end position="347"/>
    </location>
</feature>
<dbReference type="EMBL" id="JBHMDY010000001">
    <property type="protein sequence ID" value="MFB9258268.1"/>
    <property type="molecule type" value="Genomic_DNA"/>
</dbReference>
<dbReference type="Pfam" id="PF04024">
    <property type="entry name" value="PspC"/>
    <property type="match status" value="1"/>
</dbReference>